<feature type="transmembrane region" description="Helical" evidence="1">
    <location>
        <begin position="32"/>
        <end position="49"/>
    </location>
</feature>
<proteinExistence type="predicted"/>
<name>A0ABT9YPP3_9STRE</name>
<keyword evidence="1" id="KW-1133">Transmembrane helix</keyword>
<feature type="transmembrane region" description="Helical" evidence="1">
    <location>
        <begin position="7"/>
        <end position="26"/>
    </location>
</feature>
<reference evidence="2 3" key="1">
    <citation type="submission" date="2023-07" db="EMBL/GenBank/DDBJ databases">
        <title>Genomic Encyclopedia of Type Strains, Phase IV (KMG-IV): sequencing the most valuable type-strain genomes for metagenomic binning, comparative biology and taxonomic classification.</title>
        <authorList>
            <person name="Goeker M."/>
        </authorList>
    </citation>
    <scope>NUCLEOTIDE SEQUENCE [LARGE SCALE GENOMIC DNA]</scope>
    <source>
        <strain evidence="2 3">DSM 105143</strain>
    </source>
</reference>
<dbReference type="Proteomes" id="UP001223079">
    <property type="component" value="Unassembled WGS sequence"/>
</dbReference>
<dbReference type="Pfam" id="PF10031">
    <property type="entry name" value="DUF2273"/>
    <property type="match status" value="1"/>
</dbReference>
<gene>
    <name evidence="2" type="ORF">J2S23_000262</name>
</gene>
<evidence type="ECO:0000313" key="3">
    <source>
        <dbReference type="Proteomes" id="UP001223079"/>
    </source>
</evidence>
<dbReference type="RefSeq" id="WP_307120961.1">
    <property type="nucleotide sequence ID" value="NZ_JAUSTM010000002.1"/>
</dbReference>
<keyword evidence="3" id="KW-1185">Reference proteome</keyword>
<protein>
    <submittedName>
        <fullName evidence="2">Membrane protein</fullName>
    </submittedName>
</protein>
<evidence type="ECO:0000256" key="1">
    <source>
        <dbReference type="SAM" id="Phobius"/>
    </source>
</evidence>
<sequence length="64" mass="7335">MLFLERYKYPIAGGLLGLIFILPFLTLGFVKALILFAFIAICAFLGHYFRHSGVLENILSRFHM</sequence>
<keyword evidence="1" id="KW-0472">Membrane</keyword>
<evidence type="ECO:0000313" key="2">
    <source>
        <dbReference type="EMBL" id="MDQ0221730.1"/>
    </source>
</evidence>
<comment type="caution">
    <text evidence="2">The sequence shown here is derived from an EMBL/GenBank/DDBJ whole genome shotgun (WGS) entry which is preliminary data.</text>
</comment>
<dbReference type="InterPro" id="IPR018730">
    <property type="entry name" value="DUF2273"/>
</dbReference>
<accession>A0ABT9YPP3</accession>
<dbReference type="EMBL" id="JAUSTM010000002">
    <property type="protein sequence ID" value="MDQ0221730.1"/>
    <property type="molecule type" value="Genomic_DNA"/>
</dbReference>
<organism evidence="2 3">
    <name type="scientific">Streptococcus moroccensis</name>
    <dbReference type="NCBI Taxonomy" id="1451356"/>
    <lineage>
        <taxon>Bacteria</taxon>
        <taxon>Bacillati</taxon>
        <taxon>Bacillota</taxon>
        <taxon>Bacilli</taxon>
        <taxon>Lactobacillales</taxon>
        <taxon>Streptococcaceae</taxon>
        <taxon>Streptococcus</taxon>
    </lineage>
</organism>
<keyword evidence="1" id="KW-0812">Transmembrane</keyword>